<comment type="caution">
    <text evidence="6">The sequence shown here is derived from an EMBL/GenBank/DDBJ whole genome shotgun (WGS) entry which is preliminary data.</text>
</comment>
<dbReference type="AlphaFoldDB" id="A0A6L5Z1Z9"/>
<dbReference type="GO" id="GO:0005509">
    <property type="term" value="F:calcium ion binding"/>
    <property type="evidence" value="ECO:0007669"/>
    <property type="project" value="TreeGrafter"/>
</dbReference>
<feature type="region of interest" description="Disordered" evidence="4">
    <location>
        <begin position="183"/>
        <end position="202"/>
    </location>
</feature>
<comment type="similarity">
    <text evidence="1">Belongs to the SMP-30/CGR1 family.</text>
</comment>
<dbReference type="EMBL" id="WIND01000007">
    <property type="protein sequence ID" value="MSU90072.1"/>
    <property type="molecule type" value="Genomic_DNA"/>
</dbReference>
<dbReference type="InterPro" id="IPR013658">
    <property type="entry name" value="SGL"/>
</dbReference>
<feature type="active site" description="Proton donor/acceptor" evidence="2">
    <location>
        <position position="197"/>
    </location>
</feature>
<keyword evidence="3" id="KW-0862">Zinc</keyword>
<dbReference type="Pfam" id="PF08450">
    <property type="entry name" value="SGL"/>
    <property type="match status" value="1"/>
</dbReference>
<proteinExistence type="inferred from homology"/>
<gene>
    <name evidence="6" type="ORF">GE300_10670</name>
</gene>
<dbReference type="Gene3D" id="2.120.10.30">
    <property type="entry name" value="TolB, C-terminal domain"/>
    <property type="match status" value="1"/>
</dbReference>
<sequence>MTIECVASGPFSLTESPVWDSDTGTLYWCDIPACAVHALVPQTGARREWGFPGPTGSMGLCRSGRLVVATGLEVVLFDADSGETTPVATLEAAAGSRANDGKVGPDGAFWVGTMVERQDPDDPQGALFRVGADGSVEKRLDGLRTTNGLAWSADGMTMYHADSRGQWIDRWDFDPASGNMKNRTRIAEPTEAQGRPDGGATDIDGNYWSAGVSAGALNCWSPQGELLSRIEVPVPRPTMPCFGGPDLKTLYFTSIRANLDAAALAAAPDSGGVFAMPAPVAGAPVSRFDD</sequence>
<dbReference type="Proteomes" id="UP000474957">
    <property type="component" value="Unassembled WGS sequence"/>
</dbReference>
<evidence type="ECO:0000256" key="1">
    <source>
        <dbReference type="ARBA" id="ARBA00008853"/>
    </source>
</evidence>
<evidence type="ECO:0000313" key="7">
    <source>
        <dbReference type="Proteomes" id="UP000474957"/>
    </source>
</evidence>
<organism evidence="6 7">
    <name type="scientific">Halovulum marinum</name>
    <dbReference type="NCBI Taxonomy" id="2662447"/>
    <lineage>
        <taxon>Bacteria</taxon>
        <taxon>Pseudomonadati</taxon>
        <taxon>Pseudomonadota</taxon>
        <taxon>Alphaproteobacteria</taxon>
        <taxon>Rhodobacterales</taxon>
        <taxon>Paracoccaceae</taxon>
        <taxon>Halovulum</taxon>
    </lineage>
</organism>
<protein>
    <submittedName>
        <fullName evidence="6">SMP-30/gluconolactonase/LRE family protein</fullName>
    </submittedName>
</protein>
<evidence type="ECO:0000259" key="5">
    <source>
        <dbReference type="Pfam" id="PF08450"/>
    </source>
</evidence>
<dbReference type="PANTHER" id="PTHR10907">
    <property type="entry name" value="REGUCALCIN"/>
    <property type="match status" value="1"/>
</dbReference>
<dbReference type="GO" id="GO:0004341">
    <property type="term" value="F:gluconolactonase activity"/>
    <property type="evidence" value="ECO:0007669"/>
    <property type="project" value="TreeGrafter"/>
</dbReference>
<name>A0A6L5Z1Z9_9RHOB</name>
<feature type="domain" description="SMP-30/Gluconolactonase/LRE-like region" evidence="5">
    <location>
        <begin position="13"/>
        <end position="255"/>
    </location>
</feature>
<feature type="binding site" evidence="3">
    <location>
        <position position="197"/>
    </location>
    <ligand>
        <name>a divalent metal cation</name>
        <dbReference type="ChEBI" id="CHEBI:60240"/>
    </ligand>
</feature>
<feature type="binding site" evidence="3">
    <location>
        <position position="15"/>
    </location>
    <ligand>
        <name>a divalent metal cation</name>
        <dbReference type="ChEBI" id="CHEBI:60240"/>
    </ligand>
</feature>
<dbReference type="SUPFAM" id="SSF63829">
    <property type="entry name" value="Calcium-dependent phosphotriesterase"/>
    <property type="match status" value="1"/>
</dbReference>
<dbReference type="GO" id="GO:0019853">
    <property type="term" value="P:L-ascorbic acid biosynthetic process"/>
    <property type="evidence" value="ECO:0007669"/>
    <property type="project" value="TreeGrafter"/>
</dbReference>
<comment type="cofactor">
    <cofactor evidence="3">
        <name>Zn(2+)</name>
        <dbReference type="ChEBI" id="CHEBI:29105"/>
    </cofactor>
    <text evidence="3">Binds 1 divalent metal cation per subunit.</text>
</comment>
<reference evidence="6 7" key="1">
    <citation type="submission" date="2019-10" db="EMBL/GenBank/DDBJ databases">
        <title>Cognatihalovulum marinum gen. nov. sp. nov., a new member of the family Rhodobacteraceae isolated from deep seawater of the Northwest Indian Ocean.</title>
        <authorList>
            <person name="Ruan C."/>
            <person name="Wang J."/>
            <person name="Zheng X."/>
            <person name="Song L."/>
            <person name="Zhu Y."/>
            <person name="Huang Y."/>
            <person name="Lu Z."/>
            <person name="Du W."/>
            <person name="Huang L."/>
            <person name="Dai X."/>
        </authorList>
    </citation>
    <scope>NUCLEOTIDE SEQUENCE [LARGE SCALE GENOMIC DNA]</scope>
    <source>
        <strain evidence="6 7">2CG4</strain>
    </source>
</reference>
<dbReference type="RefSeq" id="WP_154446565.1">
    <property type="nucleotide sequence ID" value="NZ_WIND01000007.1"/>
</dbReference>
<keyword evidence="7" id="KW-1185">Reference proteome</keyword>
<dbReference type="InterPro" id="IPR005511">
    <property type="entry name" value="SMP-30"/>
</dbReference>
<evidence type="ECO:0000256" key="4">
    <source>
        <dbReference type="SAM" id="MobiDB-lite"/>
    </source>
</evidence>
<evidence type="ECO:0000313" key="6">
    <source>
        <dbReference type="EMBL" id="MSU90072.1"/>
    </source>
</evidence>
<dbReference type="InterPro" id="IPR011042">
    <property type="entry name" value="6-blade_b-propeller_TolB-like"/>
</dbReference>
<accession>A0A6L5Z1Z9</accession>
<evidence type="ECO:0000256" key="2">
    <source>
        <dbReference type="PIRSR" id="PIRSR605511-1"/>
    </source>
</evidence>
<feature type="binding site" evidence="3">
    <location>
        <position position="99"/>
    </location>
    <ligand>
        <name>substrate</name>
    </ligand>
</feature>
<feature type="binding site" evidence="3">
    <location>
        <position position="147"/>
    </location>
    <ligand>
        <name>a divalent metal cation</name>
        <dbReference type="ChEBI" id="CHEBI:60240"/>
    </ligand>
</feature>
<feature type="binding site" evidence="3">
    <location>
        <position position="97"/>
    </location>
    <ligand>
        <name>substrate</name>
    </ligand>
</feature>
<keyword evidence="3" id="KW-0479">Metal-binding</keyword>
<evidence type="ECO:0000256" key="3">
    <source>
        <dbReference type="PIRSR" id="PIRSR605511-2"/>
    </source>
</evidence>
<dbReference type="PANTHER" id="PTHR10907:SF47">
    <property type="entry name" value="REGUCALCIN"/>
    <property type="match status" value="1"/>
</dbReference>
<dbReference type="PRINTS" id="PR01790">
    <property type="entry name" value="SMP30FAMILY"/>
</dbReference>